<dbReference type="EMBL" id="NGAF01000015">
    <property type="protein sequence ID" value="OXR42232.1"/>
    <property type="molecule type" value="Genomic_DNA"/>
</dbReference>
<dbReference type="GO" id="GO:0032790">
    <property type="term" value="P:ribosome disassembly"/>
    <property type="evidence" value="ECO:0007669"/>
    <property type="project" value="TreeGrafter"/>
</dbReference>
<dbReference type="AlphaFoldDB" id="A0A231H088"/>
<name>A0A231H088_9NOCA</name>
<evidence type="ECO:0000313" key="4">
    <source>
        <dbReference type="EMBL" id="OXR42232.1"/>
    </source>
</evidence>
<dbReference type="GO" id="GO:0003746">
    <property type="term" value="F:translation elongation factor activity"/>
    <property type="evidence" value="ECO:0007669"/>
    <property type="project" value="UniProtKB-KW"/>
</dbReference>
<dbReference type="PANTHER" id="PTHR43261">
    <property type="entry name" value="TRANSLATION ELONGATION FACTOR G-RELATED"/>
    <property type="match status" value="1"/>
</dbReference>
<evidence type="ECO:0000256" key="1">
    <source>
        <dbReference type="ARBA" id="ARBA00022741"/>
    </source>
</evidence>
<keyword evidence="4" id="KW-0251">Elongation factor</keyword>
<dbReference type="Gene3D" id="3.40.50.300">
    <property type="entry name" value="P-loop containing nucleotide triphosphate hydrolases"/>
    <property type="match status" value="2"/>
</dbReference>
<gene>
    <name evidence="4" type="primary">fusA_2</name>
    <name evidence="4" type="ORF">B7C42_05831</name>
</gene>
<keyword evidence="5" id="KW-1185">Reference proteome</keyword>
<dbReference type="GO" id="GO:0005525">
    <property type="term" value="F:GTP binding"/>
    <property type="evidence" value="ECO:0007669"/>
    <property type="project" value="UniProtKB-KW"/>
</dbReference>
<organism evidence="4 5">
    <name type="scientific">Nocardia cerradoensis</name>
    <dbReference type="NCBI Taxonomy" id="85688"/>
    <lineage>
        <taxon>Bacteria</taxon>
        <taxon>Bacillati</taxon>
        <taxon>Actinomycetota</taxon>
        <taxon>Actinomycetes</taxon>
        <taxon>Mycobacteriales</taxon>
        <taxon>Nocardiaceae</taxon>
        <taxon>Nocardia</taxon>
    </lineage>
</organism>
<evidence type="ECO:0000313" key="5">
    <source>
        <dbReference type="Proteomes" id="UP000215506"/>
    </source>
</evidence>
<evidence type="ECO:0000256" key="3">
    <source>
        <dbReference type="ARBA" id="ARBA00023134"/>
    </source>
</evidence>
<protein>
    <submittedName>
        <fullName evidence="4">Elongation factor G</fullName>
    </submittedName>
</protein>
<dbReference type="SUPFAM" id="SSF52540">
    <property type="entry name" value="P-loop containing nucleoside triphosphate hydrolases"/>
    <property type="match status" value="1"/>
</dbReference>
<keyword evidence="3" id="KW-0342">GTP-binding</keyword>
<dbReference type="Proteomes" id="UP000215506">
    <property type="component" value="Unassembled WGS sequence"/>
</dbReference>
<reference evidence="4 5" key="1">
    <citation type="submission" date="2017-07" db="EMBL/GenBank/DDBJ databases">
        <title>First draft Genome Sequence of Nocardia cerradoensis isolated from human infection.</title>
        <authorList>
            <person name="Carrasco G."/>
        </authorList>
    </citation>
    <scope>NUCLEOTIDE SEQUENCE [LARGE SCALE GENOMIC DNA]</scope>
    <source>
        <strain evidence="4 5">CNM20130759</strain>
    </source>
</reference>
<dbReference type="PANTHER" id="PTHR43261:SF1">
    <property type="entry name" value="RIBOSOME-RELEASING FACTOR 2, MITOCHONDRIAL"/>
    <property type="match status" value="1"/>
</dbReference>
<sequence length="262" mass="28430">MGMKIIDPQSIRNVTIVGEPGETTALLARLCRRPAGNGSHSAVTVHWVTDGVEHTVRLTELSSHAPIAELERAVRTADGVVALMNAAAASDSRLETILRVADDHQVARLCLVRGLDHRAADFGRCVRTVAATRGAVPLTVQIPLGIGATFEGIIDLIPMWALEPMAVEFFGSHWPVAEQRYHELVDAVLAQDTARPGVPSTGKLPPEQLYDRIRRLTRIGDVVPILCDASPRTDDTAALLDAMVRYLPSPMHVCQPEHALDQ</sequence>
<dbReference type="InterPro" id="IPR027417">
    <property type="entry name" value="P-loop_NTPase"/>
</dbReference>
<evidence type="ECO:0000256" key="2">
    <source>
        <dbReference type="ARBA" id="ARBA00022917"/>
    </source>
</evidence>
<comment type="caution">
    <text evidence="4">The sequence shown here is derived from an EMBL/GenBank/DDBJ whole genome shotgun (WGS) entry which is preliminary data.</text>
</comment>
<keyword evidence="1" id="KW-0547">Nucleotide-binding</keyword>
<accession>A0A231H088</accession>
<keyword evidence="2" id="KW-0648">Protein biosynthesis</keyword>
<proteinExistence type="predicted"/>